<proteinExistence type="predicted"/>
<accession>A0A8S4SNK7</accession>
<dbReference type="Proteomes" id="UP000838756">
    <property type="component" value="Unassembled WGS sequence"/>
</dbReference>
<dbReference type="EMBL" id="CAKXAJ010026429">
    <property type="protein sequence ID" value="CAH2268328.1"/>
    <property type="molecule type" value="Genomic_DNA"/>
</dbReference>
<gene>
    <name evidence="2" type="primary">jg5504</name>
    <name evidence="2" type="ORF">PAEG_LOCUS26694</name>
</gene>
<reference evidence="2" key="1">
    <citation type="submission" date="2022-03" db="EMBL/GenBank/DDBJ databases">
        <authorList>
            <person name="Lindestad O."/>
        </authorList>
    </citation>
    <scope>NUCLEOTIDE SEQUENCE</scope>
</reference>
<evidence type="ECO:0000313" key="3">
    <source>
        <dbReference type="Proteomes" id="UP000838756"/>
    </source>
</evidence>
<comment type="caution">
    <text evidence="2">The sequence shown here is derived from an EMBL/GenBank/DDBJ whole genome shotgun (WGS) entry which is preliminary data.</text>
</comment>
<dbReference type="AlphaFoldDB" id="A0A8S4SNK7"/>
<organism evidence="2 3">
    <name type="scientific">Pararge aegeria aegeria</name>
    <dbReference type="NCBI Taxonomy" id="348720"/>
    <lineage>
        <taxon>Eukaryota</taxon>
        <taxon>Metazoa</taxon>
        <taxon>Ecdysozoa</taxon>
        <taxon>Arthropoda</taxon>
        <taxon>Hexapoda</taxon>
        <taxon>Insecta</taxon>
        <taxon>Pterygota</taxon>
        <taxon>Neoptera</taxon>
        <taxon>Endopterygota</taxon>
        <taxon>Lepidoptera</taxon>
        <taxon>Glossata</taxon>
        <taxon>Ditrysia</taxon>
        <taxon>Papilionoidea</taxon>
        <taxon>Nymphalidae</taxon>
        <taxon>Satyrinae</taxon>
        <taxon>Satyrini</taxon>
        <taxon>Parargina</taxon>
        <taxon>Pararge</taxon>
    </lineage>
</organism>
<protein>
    <submittedName>
        <fullName evidence="2">Jg5504 protein</fullName>
    </submittedName>
</protein>
<name>A0A8S4SNK7_9NEOP</name>
<evidence type="ECO:0000313" key="2">
    <source>
        <dbReference type="EMBL" id="CAH2268328.1"/>
    </source>
</evidence>
<evidence type="ECO:0000256" key="1">
    <source>
        <dbReference type="SAM" id="MobiDB-lite"/>
    </source>
</evidence>
<keyword evidence="3" id="KW-1185">Reference proteome</keyword>
<dbReference type="OrthoDB" id="407509at2759"/>
<feature type="compositionally biased region" description="Basic and acidic residues" evidence="1">
    <location>
        <begin position="38"/>
        <end position="51"/>
    </location>
</feature>
<feature type="region of interest" description="Disordered" evidence="1">
    <location>
        <begin position="38"/>
        <end position="58"/>
    </location>
</feature>
<sequence>MVANYGLHKMAQIHSAGDGASDARSLYVIKSEMWRSVERVTDHSSTSREAEVTMGGARMDGRWGPMVLKWEPRTGKRSVSRPFMMWTDDIKRVAGSR</sequence>